<reference evidence="8" key="1">
    <citation type="submission" date="2023-06" db="EMBL/GenBank/DDBJ databases">
        <authorList>
            <person name="Jiang Y."/>
            <person name="Liu Q."/>
        </authorList>
    </citation>
    <scope>NUCLEOTIDE SEQUENCE</scope>
    <source>
        <strain evidence="8">CGMCC 1.12090</strain>
    </source>
</reference>
<dbReference type="EMBL" id="JAUKVY010000020">
    <property type="protein sequence ID" value="MDO1535510.1"/>
    <property type="molecule type" value="Genomic_DNA"/>
</dbReference>
<name>A0ABT8S9C4_9BURK</name>
<feature type="domain" description="EamA" evidence="7">
    <location>
        <begin position="167"/>
        <end position="301"/>
    </location>
</feature>
<dbReference type="SUPFAM" id="SSF103481">
    <property type="entry name" value="Multidrug resistance efflux transporter EmrE"/>
    <property type="match status" value="2"/>
</dbReference>
<proteinExistence type="predicted"/>
<dbReference type="PANTHER" id="PTHR42920:SF5">
    <property type="entry name" value="EAMA DOMAIN-CONTAINING PROTEIN"/>
    <property type="match status" value="1"/>
</dbReference>
<sequence>MAAVINHSQAGSGGRRAIVLGVLCGLAVALIWSSWSVATRFAVTTTLGPHDVTFLRFGVSALLLWPILVRNGFGIERIGVVRMLVMVLGAGVPFMMLGSVGMQFAPASHVATLMIGTMPIWVAVLSGLFFGERFAKPQLAGMGVVVAGVFCIGGYALFANRAAGEWRGDLLFLLAGLCFASFTIAQRRSGVSPWHATALVNVCSAVLFAPVYFIWLKPKLFSAPPAAVAFQVVAQGIAVAILGMYFYTEAVRRLGAPRAAIFGALAPGFAVLIGMLFLKEVPAPVTLVGIALVMGGAALVVMGGRRRPSVNDRNPARTNKTG</sequence>
<keyword evidence="2" id="KW-1003">Cell membrane</keyword>
<keyword evidence="9" id="KW-1185">Reference proteome</keyword>
<evidence type="ECO:0000313" key="8">
    <source>
        <dbReference type="EMBL" id="MDO1535510.1"/>
    </source>
</evidence>
<dbReference type="RefSeq" id="WP_301813233.1">
    <property type="nucleotide sequence ID" value="NZ_JAUJZH010000020.1"/>
</dbReference>
<dbReference type="Proteomes" id="UP001169027">
    <property type="component" value="Unassembled WGS sequence"/>
</dbReference>
<keyword evidence="5 6" id="KW-0472">Membrane</keyword>
<comment type="subcellular location">
    <subcellularLocation>
        <location evidence="1">Cell membrane</location>
        <topology evidence="1">Multi-pass membrane protein</topology>
    </subcellularLocation>
</comment>
<evidence type="ECO:0000313" key="9">
    <source>
        <dbReference type="Proteomes" id="UP001169027"/>
    </source>
</evidence>
<comment type="caution">
    <text evidence="8">The sequence shown here is derived from an EMBL/GenBank/DDBJ whole genome shotgun (WGS) entry which is preliminary data.</text>
</comment>
<protein>
    <submittedName>
        <fullName evidence="8">DMT family transporter</fullName>
    </submittedName>
</protein>
<feature type="transmembrane region" description="Helical" evidence="6">
    <location>
        <begin position="259"/>
        <end position="278"/>
    </location>
</feature>
<organism evidence="8 9">
    <name type="scientific">Variovorax ginsengisoli</name>
    <dbReference type="NCBI Taxonomy" id="363844"/>
    <lineage>
        <taxon>Bacteria</taxon>
        <taxon>Pseudomonadati</taxon>
        <taxon>Pseudomonadota</taxon>
        <taxon>Betaproteobacteria</taxon>
        <taxon>Burkholderiales</taxon>
        <taxon>Comamonadaceae</taxon>
        <taxon>Variovorax</taxon>
    </lineage>
</organism>
<evidence type="ECO:0000256" key="5">
    <source>
        <dbReference type="ARBA" id="ARBA00023136"/>
    </source>
</evidence>
<feature type="transmembrane region" description="Helical" evidence="6">
    <location>
        <begin position="228"/>
        <end position="247"/>
    </location>
</feature>
<evidence type="ECO:0000259" key="7">
    <source>
        <dbReference type="Pfam" id="PF00892"/>
    </source>
</evidence>
<keyword evidence="4 6" id="KW-1133">Transmembrane helix</keyword>
<feature type="transmembrane region" description="Helical" evidence="6">
    <location>
        <begin position="198"/>
        <end position="216"/>
    </location>
</feature>
<evidence type="ECO:0000256" key="3">
    <source>
        <dbReference type="ARBA" id="ARBA00022692"/>
    </source>
</evidence>
<feature type="transmembrane region" description="Helical" evidence="6">
    <location>
        <begin position="80"/>
        <end position="104"/>
    </location>
</feature>
<gene>
    <name evidence="8" type="ORF">Q2T77_24805</name>
</gene>
<feature type="transmembrane region" description="Helical" evidence="6">
    <location>
        <begin position="17"/>
        <end position="35"/>
    </location>
</feature>
<dbReference type="Gene3D" id="1.10.3730.20">
    <property type="match status" value="1"/>
</dbReference>
<keyword evidence="3 6" id="KW-0812">Transmembrane</keyword>
<dbReference type="InterPro" id="IPR051258">
    <property type="entry name" value="Diverse_Substrate_Transporter"/>
</dbReference>
<dbReference type="InterPro" id="IPR000620">
    <property type="entry name" value="EamA_dom"/>
</dbReference>
<feature type="transmembrane region" description="Helical" evidence="6">
    <location>
        <begin position="139"/>
        <end position="158"/>
    </location>
</feature>
<accession>A0ABT8S9C4</accession>
<feature type="transmembrane region" description="Helical" evidence="6">
    <location>
        <begin position="55"/>
        <end position="73"/>
    </location>
</feature>
<evidence type="ECO:0000256" key="6">
    <source>
        <dbReference type="SAM" id="Phobius"/>
    </source>
</evidence>
<feature type="domain" description="EamA" evidence="7">
    <location>
        <begin position="20"/>
        <end position="152"/>
    </location>
</feature>
<feature type="transmembrane region" description="Helical" evidence="6">
    <location>
        <begin position="284"/>
        <end position="304"/>
    </location>
</feature>
<dbReference type="Pfam" id="PF00892">
    <property type="entry name" value="EamA"/>
    <property type="match status" value="2"/>
</dbReference>
<evidence type="ECO:0000256" key="4">
    <source>
        <dbReference type="ARBA" id="ARBA00022989"/>
    </source>
</evidence>
<dbReference type="InterPro" id="IPR037185">
    <property type="entry name" value="EmrE-like"/>
</dbReference>
<dbReference type="PANTHER" id="PTHR42920">
    <property type="entry name" value="OS03G0707200 PROTEIN-RELATED"/>
    <property type="match status" value="1"/>
</dbReference>
<evidence type="ECO:0000256" key="1">
    <source>
        <dbReference type="ARBA" id="ARBA00004651"/>
    </source>
</evidence>
<evidence type="ECO:0000256" key="2">
    <source>
        <dbReference type="ARBA" id="ARBA00022475"/>
    </source>
</evidence>
<feature type="transmembrane region" description="Helical" evidence="6">
    <location>
        <begin position="110"/>
        <end position="130"/>
    </location>
</feature>
<feature type="transmembrane region" description="Helical" evidence="6">
    <location>
        <begin position="170"/>
        <end position="186"/>
    </location>
</feature>